<dbReference type="InterPro" id="IPR051291">
    <property type="entry name" value="CIMAP"/>
</dbReference>
<evidence type="ECO:0008006" key="4">
    <source>
        <dbReference type="Google" id="ProtNLM"/>
    </source>
</evidence>
<dbReference type="Proteomes" id="UP001627154">
    <property type="component" value="Unassembled WGS sequence"/>
</dbReference>
<keyword evidence="3" id="KW-1185">Reference proteome</keyword>
<dbReference type="InterPro" id="IPR010736">
    <property type="entry name" value="SHIPPO-rpt"/>
</dbReference>
<reference evidence="2 3" key="1">
    <citation type="journal article" date="2024" name="bioRxiv">
        <title>A reference genome for Trichogramma kaykai: A tiny desert-dwelling parasitoid wasp with competing sex-ratio distorters.</title>
        <authorList>
            <person name="Culotta J."/>
            <person name="Lindsey A.R."/>
        </authorList>
    </citation>
    <scope>NUCLEOTIDE SEQUENCE [LARGE SCALE GENOMIC DNA]</scope>
    <source>
        <strain evidence="2 3">KSX58</strain>
    </source>
</reference>
<evidence type="ECO:0000313" key="3">
    <source>
        <dbReference type="Proteomes" id="UP001627154"/>
    </source>
</evidence>
<comment type="caution">
    <text evidence="2">The sequence shown here is derived from an EMBL/GenBank/DDBJ whole genome shotgun (WGS) entry which is preliminary data.</text>
</comment>
<dbReference type="PANTHER" id="PTHR21580:SF28">
    <property type="entry name" value="BOREALIN N-TERMINAL DOMAIN-CONTAINING PROTEIN-RELATED"/>
    <property type="match status" value="1"/>
</dbReference>
<dbReference type="EMBL" id="JBJJXI010000096">
    <property type="protein sequence ID" value="KAL3393678.1"/>
    <property type="molecule type" value="Genomic_DNA"/>
</dbReference>
<dbReference type="Pfam" id="PF07004">
    <property type="entry name" value="SHIPPO-rpt"/>
    <property type="match status" value="3"/>
</dbReference>
<proteinExistence type="predicted"/>
<protein>
    <recommendedName>
        <fullName evidence="4">Outer dense fiber protein 3</fullName>
    </recommendedName>
</protein>
<dbReference type="PANTHER" id="PTHR21580">
    <property type="entry name" value="SHIPPO-1-RELATED"/>
    <property type="match status" value="1"/>
</dbReference>
<sequence length="242" mass="27510">MESFNQKSKSKGLGCMPRGPGPQYRLKNLIGFDDHDPSKHREPAYTMKFRHKQKIHLVVPGPYSVDQKFTQHGPYKPPAYTMAFKHDRKQHDLKPGPGAHAPEKNPYVNHIKKAPAYTIAARHDLLRFKVGPGPTYMLPTCIGPGIPDIKAEGAYSMAFKPKSKIRHIGPGPAAYQYQLKTYKKNCPAYSMKFRHKTFDTIHSPGPQYYYPIELIKKKEPKFSFGMKHSECMTVPMTPADDI</sequence>
<evidence type="ECO:0000256" key="1">
    <source>
        <dbReference type="SAM" id="MobiDB-lite"/>
    </source>
</evidence>
<organism evidence="2 3">
    <name type="scientific">Trichogramma kaykai</name>
    <dbReference type="NCBI Taxonomy" id="54128"/>
    <lineage>
        <taxon>Eukaryota</taxon>
        <taxon>Metazoa</taxon>
        <taxon>Ecdysozoa</taxon>
        <taxon>Arthropoda</taxon>
        <taxon>Hexapoda</taxon>
        <taxon>Insecta</taxon>
        <taxon>Pterygota</taxon>
        <taxon>Neoptera</taxon>
        <taxon>Endopterygota</taxon>
        <taxon>Hymenoptera</taxon>
        <taxon>Apocrita</taxon>
        <taxon>Proctotrupomorpha</taxon>
        <taxon>Chalcidoidea</taxon>
        <taxon>Trichogrammatidae</taxon>
        <taxon>Trichogramma</taxon>
    </lineage>
</organism>
<name>A0ABD2WLD6_9HYME</name>
<accession>A0ABD2WLD6</accession>
<evidence type="ECO:0000313" key="2">
    <source>
        <dbReference type="EMBL" id="KAL3393678.1"/>
    </source>
</evidence>
<dbReference type="AlphaFoldDB" id="A0ABD2WLD6"/>
<gene>
    <name evidence="2" type="ORF">TKK_011942</name>
</gene>
<feature type="region of interest" description="Disordered" evidence="1">
    <location>
        <begin position="1"/>
        <end position="20"/>
    </location>
</feature>